<dbReference type="Proteomes" id="UP000281553">
    <property type="component" value="Unassembled WGS sequence"/>
</dbReference>
<keyword evidence="4" id="KW-1133">Transmembrane helix</keyword>
<dbReference type="OrthoDB" id="5877963at2759"/>
<evidence type="ECO:0000313" key="7">
    <source>
        <dbReference type="EMBL" id="VDN49912.1"/>
    </source>
</evidence>
<evidence type="ECO:0000313" key="8">
    <source>
        <dbReference type="Proteomes" id="UP000281553"/>
    </source>
</evidence>
<keyword evidence="3" id="KW-0812">Transmembrane</keyword>
<dbReference type="Pfam" id="PF00375">
    <property type="entry name" value="SDF"/>
    <property type="match status" value="1"/>
</dbReference>
<evidence type="ECO:0000256" key="4">
    <source>
        <dbReference type="ARBA" id="ARBA00022989"/>
    </source>
</evidence>
<dbReference type="SUPFAM" id="SSF118215">
    <property type="entry name" value="Proton glutamate symport protein"/>
    <property type="match status" value="1"/>
</dbReference>
<name>A0A3P7S5N3_DIBLA</name>
<keyword evidence="8" id="KW-1185">Reference proteome</keyword>
<protein>
    <recommendedName>
        <fullName evidence="6">Amino acid transporter</fullName>
    </recommendedName>
</protein>
<evidence type="ECO:0000256" key="1">
    <source>
        <dbReference type="ARBA" id="ARBA00004141"/>
    </source>
</evidence>
<dbReference type="InterPro" id="IPR001991">
    <property type="entry name" value="Na-dicarboxylate_symporter"/>
</dbReference>
<accession>A0A3P7S5N3</accession>
<dbReference type="EMBL" id="UYRU01126425">
    <property type="protein sequence ID" value="VDN49912.1"/>
    <property type="molecule type" value="Genomic_DNA"/>
</dbReference>
<dbReference type="GO" id="GO:0015293">
    <property type="term" value="F:symporter activity"/>
    <property type="evidence" value="ECO:0007669"/>
    <property type="project" value="UniProtKB-UniRule"/>
</dbReference>
<keyword evidence="5" id="KW-0472">Membrane</keyword>
<sequence length="58" mass="6179">MYDGLDRYGVIPLISRFTTPLCSAMKGDGPAIFITSAVLFVAQQAHVALDVGQVLVVL</sequence>
<reference evidence="7 8" key="1">
    <citation type="submission" date="2018-11" db="EMBL/GenBank/DDBJ databases">
        <authorList>
            <consortium name="Pathogen Informatics"/>
        </authorList>
    </citation>
    <scope>NUCLEOTIDE SEQUENCE [LARGE SCALE GENOMIC DNA]</scope>
</reference>
<evidence type="ECO:0000256" key="5">
    <source>
        <dbReference type="ARBA" id="ARBA00023136"/>
    </source>
</evidence>
<dbReference type="Gene3D" id="1.10.3860.10">
    <property type="entry name" value="Sodium:dicarboxylate symporter"/>
    <property type="match status" value="1"/>
</dbReference>
<proteinExistence type="inferred from homology"/>
<organism evidence="7 8">
    <name type="scientific">Dibothriocephalus latus</name>
    <name type="common">Fish tapeworm</name>
    <name type="synonym">Diphyllobothrium latum</name>
    <dbReference type="NCBI Taxonomy" id="60516"/>
    <lineage>
        <taxon>Eukaryota</taxon>
        <taxon>Metazoa</taxon>
        <taxon>Spiralia</taxon>
        <taxon>Lophotrochozoa</taxon>
        <taxon>Platyhelminthes</taxon>
        <taxon>Cestoda</taxon>
        <taxon>Eucestoda</taxon>
        <taxon>Diphyllobothriidea</taxon>
        <taxon>Diphyllobothriidae</taxon>
        <taxon>Dibothriocephalus</taxon>
    </lineage>
</organism>
<evidence type="ECO:0000256" key="2">
    <source>
        <dbReference type="ARBA" id="ARBA00022448"/>
    </source>
</evidence>
<evidence type="ECO:0000256" key="3">
    <source>
        <dbReference type="ARBA" id="ARBA00022692"/>
    </source>
</evidence>
<keyword evidence="2 6" id="KW-0813">Transport</keyword>
<dbReference type="GO" id="GO:0016020">
    <property type="term" value="C:membrane"/>
    <property type="evidence" value="ECO:0007669"/>
    <property type="project" value="UniProtKB-SubCell"/>
</dbReference>
<comment type="subcellular location">
    <subcellularLocation>
        <location evidence="1 6">Membrane</location>
        <topology evidence="1 6">Multi-pass membrane protein</topology>
    </subcellularLocation>
</comment>
<dbReference type="AlphaFoldDB" id="A0A3P7S5N3"/>
<gene>
    <name evidence="7" type="ORF">DILT_LOCUS19932</name>
</gene>
<dbReference type="InterPro" id="IPR036458">
    <property type="entry name" value="Na:dicarbo_symporter_sf"/>
</dbReference>
<evidence type="ECO:0000256" key="6">
    <source>
        <dbReference type="RuleBase" id="RU361216"/>
    </source>
</evidence>
<keyword evidence="6" id="KW-0769">Symport</keyword>
<comment type="similarity">
    <text evidence="6">Belongs to the dicarboxylate/amino acid:cation symporter (DAACS) (TC 2.A.23) family.</text>
</comment>